<accession>A0A0V1J8T5</accession>
<dbReference type="AlphaFoldDB" id="A0A0V1J8T5"/>
<protein>
    <submittedName>
        <fullName evidence="1">Uncharacterized protein</fullName>
    </submittedName>
</protein>
<dbReference type="Proteomes" id="UP000054805">
    <property type="component" value="Unassembled WGS sequence"/>
</dbReference>
<reference evidence="1 2" key="1">
    <citation type="submission" date="2015-01" db="EMBL/GenBank/DDBJ databases">
        <title>Evolution of Trichinella species and genotypes.</title>
        <authorList>
            <person name="Korhonen P.K."/>
            <person name="Edoardo P."/>
            <person name="Giuseppe L.R."/>
            <person name="Gasser R.B."/>
        </authorList>
    </citation>
    <scope>NUCLEOTIDE SEQUENCE [LARGE SCALE GENOMIC DNA]</scope>
    <source>
        <strain evidence="1">ISS588</strain>
    </source>
</reference>
<evidence type="ECO:0000313" key="2">
    <source>
        <dbReference type="Proteomes" id="UP000054805"/>
    </source>
</evidence>
<dbReference type="EMBL" id="JYDS01000029">
    <property type="protein sequence ID" value="KRZ31013.1"/>
    <property type="molecule type" value="Genomic_DNA"/>
</dbReference>
<gene>
    <name evidence="1" type="ORF">T4B_10707</name>
</gene>
<evidence type="ECO:0000313" key="1">
    <source>
        <dbReference type="EMBL" id="KRZ31013.1"/>
    </source>
</evidence>
<sequence>MFACALESLLLGEGKNLLTVNISGYIAQCVASVEEHRIVLRSISSSFELQSQPSSNEALEYSPI</sequence>
<feature type="non-terminal residue" evidence="1">
    <location>
        <position position="64"/>
    </location>
</feature>
<name>A0A0V1J8T5_TRIPS</name>
<organism evidence="1 2">
    <name type="scientific">Trichinella pseudospiralis</name>
    <name type="common">Parasitic roundworm</name>
    <dbReference type="NCBI Taxonomy" id="6337"/>
    <lineage>
        <taxon>Eukaryota</taxon>
        <taxon>Metazoa</taxon>
        <taxon>Ecdysozoa</taxon>
        <taxon>Nematoda</taxon>
        <taxon>Enoplea</taxon>
        <taxon>Dorylaimia</taxon>
        <taxon>Trichinellida</taxon>
        <taxon>Trichinellidae</taxon>
        <taxon>Trichinella</taxon>
    </lineage>
</organism>
<proteinExistence type="predicted"/>
<comment type="caution">
    <text evidence="1">The sequence shown here is derived from an EMBL/GenBank/DDBJ whole genome shotgun (WGS) entry which is preliminary data.</text>
</comment>
<keyword evidence="2" id="KW-1185">Reference proteome</keyword>